<sequence>MFVKTKYAPIKLVVCAGLLIFIFSFELKAQNYIQPTGPVEGISQEKLKELRARVSPLIYRQSPSDFGGAIACSKALCDRFGVPVPEGMEIDSKEEIGVEVRLQIKPEWITEKPATIPPSHYTCQFIVMFPSKWDVYTADGSSDWAQVELVAKSSLVRSLRFDDKKFSREKIEKINNIHSYRSIRSADKSRNITNSLEALEVHKEIAPGLGIAIVRDIGCDKIISEDRIELYIPTKSAYPSGPDKTRATLSDKFFKEILLPSRFSQEMNKFTFNNRPAS</sequence>
<dbReference type="Proteomes" id="UP000243232">
    <property type="component" value="Chromosome I"/>
</dbReference>
<evidence type="ECO:0000313" key="1">
    <source>
        <dbReference type="EMBL" id="SDU01689.1"/>
    </source>
</evidence>
<name>A0A1H2F2Y9_9PSED</name>
<proteinExistence type="predicted"/>
<dbReference type="RefSeq" id="WP_157718806.1">
    <property type="nucleotide sequence ID" value="NZ_LT629785.1"/>
</dbReference>
<evidence type="ECO:0000313" key="2">
    <source>
        <dbReference type="Proteomes" id="UP000243232"/>
    </source>
</evidence>
<dbReference type="AlphaFoldDB" id="A0A1H2F2Y9"/>
<dbReference type="EMBL" id="LT629785">
    <property type="protein sequence ID" value="SDU01689.1"/>
    <property type="molecule type" value="Genomic_DNA"/>
</dbReference>
<gene>
    <name evidence="1" type="ORF">SAMN05216296_1277</name>
</gene>
<organism evidence="1 2">
    <name type="scientific">Pseudomonas pohangensis</name>
    <dbReference type="NCBI Taxonomy" id="364197"/>
    <lineage>
        <taxon>Bacteria</taxon>
        <taxon>Pseudomonadati</taxon>
        <taxon>Pseudomonadota</taxon>
        <taxon>Gammaproteobacteria</taxon>
        <taxon>Pseudomonadales</taxon>
        <taxon>Pseudomonadaceae</taxon>
        <taxon>Pseudomonas</taxon>
    </lineage>
</organism>
<protein>
    <submittedName>
        <fullName evidence="1">Uncharacterized protein</fullName>
    </submittedName>
</protein>
<dbReference type="OrthoDB" id="7888869at2"/>
<keyword evidence="2" id="KW-1185">Reference proteome</keyword>
<reference evidence="2" key="1">
    <citation type="submission" date="2016-10" db="EMBL/GenBank/DDBJ databases">
        <authorList>
            <person name="Varghese N."/>
            <person name="Submissions S."/>
        </authorList>
    </citation>
    <scope>NUCLEOTIDE SEQUENCE [LARGE SCALE GENOMIC DNA]</scope>
    <source>
        <strain evidence="2">DSM 17875</strain>
    </source>
</reference>
<accession>A0A1H2F2Y9</accession>